<dbReference type="EMBL" id="JARJCM010000068">
    <property type="protein sequence ID" value="KAJ7033009.1"/>
    <property type="molecule type" value="Genomic_DNA"/>
</dbReference>
<proteinExistence type="predicted"/>
<reference evidence="1" key="1">
    <citation type="submission" date="2023-03" db="EMBL/GenBank/DDBJ databases">
        <title>Massive genome expansion in bonnet fungi (Mycena s.s.) driven by repeated elements and novel gene families across ecological guilds.</title>
        <authorList>
            <consortium name="Lawrence Berkeley National Laboratory"/>
            <person name="Harder C.B."/>
            <person name="Miyauchi S."/>
            <person name="Viragh M."/>
            <person name="Kuo A."/>
            <person name="Thoen E."/>
            <person name="Andreopoulos B."/>
            <person name="Lu D."/>
            <person name="Skrede I."/>
            <person name="Drula E."/>
            <person name="Henrissat B."/>
            <person name="Morin E."/>
            <person name="Kohler A."/>
            <person name="Barry K."/>
            <person name="LaButti K."/>
            <person name="Morin E."/>
            <person name="Salamov A."/>
            <person name="Lipzen A."/>
            <person name="Mereny Z."/>
            <person name="Hegedus B."/>
            <person name="Baldrian P."/>
            <person name="Stursova M."/>
            <person name="Weitz H."/>
            <person name="Taylor A."/>
            <person name="Grigoriev I.V."/>
            <person name="Nagy L.G."/>
            <person name="Martin F."/>
            <person name="Kauserud H."/>
        </authorList>
    </citation>
    <scope>NUCLEOTIDE SEQUENCE</scope>
    <source>
        <strain evidence="1">CBHHK200</strain>
    </source>
</reference>
<gene>
    <name evidence="1" type="ORF">C8F04DRAFT_1261350</name>
</gene>
<dbReference type="AlphaFoldDB" id="A0AAD6X5M1"/>
<evidence type="ECO:0000313" key="2">
    <source>
        <dbReference type="Proteomes" id="UP001218188"/>
    </source>
</evidence>
<comment type="caution">
    <text evidence="1">The sequence shown here is derived from an EMBL/GenBank/DDBJ whole genome shotgun (WGS) entry which is preliminary data.</text>
</comment>
<keyword evidence="2" id="KW-1185">Reference proteome</keyword>
<sequence>MSTPAHHTTTRAERELYYYLYRYHREDNHKIRARLRRRIVQLHRERAAAQTGA</sequence>
<accession>A0AAD6X5M1</accession>
<protein>
    <submittedName>
        <fullName evidence="1">Uncharacterized protein</fullName>
    </submittedName>
</protein>
<name>A0AAD6X5M1_9AGAR</name>
<dbReference type="Proteomes" id="UP001218188">
    <property type="component" value="Unassembled WGS sequence"/>
</dbReference>
<evidence type="ECO:0000313" key="1">
    <source>
        <dbReference type="EMBL" id="KAJ7033009.1"/>
    </source>
</evidence>
<organism evidence="1 2">
    <name type="scientific">Mycena alexandri</name>
    <dbReference type="NCBI Taxonomy" id="1745969"/>
    <lineage>
        <taxon>Eukaryota</taxon>
        <taxon>Fungi</taxon>
        <taxon>Dikarya</taxon>
        <taxon>Basidiomycota</taxon>
        <taxon>Agaricomycotina</taxon>
        <taxon>Agaricomycetes</taxon>
        <taxon>Agaricomycetidae</taxon>
        <taxon>Agaricales</taxon>
        <taxon>Marasmiineae</taxon>
        <taxon>Mycenaceae</taxon>
        <taxon>Mycena</taxon>
    </lineage>
</organism>